<gene>
    <name evidence="4" type="ORF">GH885_06970</name>
</gene>
<comment type="caution">
    <text evidence="4">The sequence shown here is derived from an EMBL/GenBank/DDBJ whole genome shotgun (WGS) entry which is preliminary data.</text>
</comment>
<dbReference type="PANTHER" id="PTHR44591:SF3">
    <property type="entry name" value="RESPONSE REGULATORY DOMAIN-CONTAINING PROTEIN"/>
    <property type="match status" value="1"/>
</dbReference>
<feature type="modified residue" description="4-aspartylphosphate" evidence="2">
    <location>
        <position position="53"/>
    </location>
</feature>
<keyword evidence="1 2" id="KW-0597">Phosphoprotein</keyword>
<dbReference type="Proteomes" id="UP000435187">
    <property type="component" value="Unassembled WGS sequence"/>
</dbReference>
<protein>
    <submittedName>
        <fullName evidence="4">Response regulator</fullName>
    </submittedName>
</protein>
<evidence type="ECO:0000313" key="4">
    <source>
        <dbReference type="EMBL" id="MRI66085.1"/>
    </source>
</evidence>
<evidence type="ECO:0000256" key="2">
    <source>
        <dbReference type="PROSITE-ProRule" id="PRU00169"/>
    </source>
</evidence>
<dbReference type="RefSeq" id="WP_153834848.1">
    <property type="nucleotide sequence ID" value="NZ_JBHUMW010000021.1"/>
</dbReference>
<dbReference type="GO" id="GO:0000160">
    <property type="term" value="P:phosphorelay signal transduction system"/>
    <property type="evidence" value="ECO:0007669"/>
    <property type="project" value="InterPro"/>
</dbReference>
<name>A0A6N7QYY0_9BACI</name>
<evidence type="ECO:0000256" key="1">
    <source>
        <dbReference type="ARBA" id="ARBA00022553"/>
    </source>
</evidence>
<dbReference type="PROSITE" id="PS50110">
    <property type="entry name" value="RESPONSE_REGULATORY"/>
    <property type="match status" value="1"/>
</dbReference>
<evidence type="ECO:0000259" key="3">
    <source>
        <dbReference type="PROSITE" id="PS50110"/>
    </source>
</evidence>
<dbReference type="PANTHER" id="PTHR44591">
    <property type="entry name" value="STRESS RESPONSE REGULATOR PROTEIN 1"/>
    <property type="match status" value="1"/>
</dbReference>
<dbReference type="InterPro" id="IPR050595">
    <property type="entry name" value="Bact_response_regulator"/>
</dbReference>
<dbReference type="SUPFAM" id="SSF52172">
    <property type="entry name" value="CheY-like"/>
    <property type="match status" value="1"/>
</dbReference>
<dbReference type="Pfam" id="PF00072">
    <property type="entry name" value="Response_reg"/>
    <property type="match status" value="1"/>
</dbReference>
<dbReference type="InterPro" id="IPR001789">
    <property type="entry name" value="Sig_transdc_resp-reg_receiver"/>
</dbReference>
<feature type="domain" description="Response regulatory" evidence="3">
    <location>
        <begin position="4"/>
        <end position="118"/>
    </location>
</feature>
<dbReference type="SMART" id="SM00448">
    <property type="entry name" value="REC"/>
    <property type="match status" value="1"/>
</dbReference>
<dbReference type="AlphaFoldDB" id="A0A6N7QYY0"/>
<dbReference type="EMBL" id="WJEE01000011">
    <property type="protein sequence ID" value="MRI66085.1"/>
    <property type="molecule type" value="Genomic_DNA"/>
</dbReference>
<reference evidence="4 5" key="1">
    <citation type="submission" date="2019-10" db="EMBL/GenBank/DDBJ databases">
        <title>Gracilibacillus salitolerans sp. nov., a moderate halophile isolated from a saline soil in northwest China.</title>
        <authorList>
            <person name="Gan L."/>
        </authorList>
    </citation>
    <scope>NUCLEOTIDE SEQUENCE [LARGE SCALE GENOMIC DNA]</scope>
    <source>
        <strain evidence="4 5">TP2-8</strain>
    </source>
</reference>
<sequence>MSKTVLVVDDQIGIRLLLEEVIQQEGYNVELALNGKEALDKILDNKPDLIMLDYKLPIIDGPTLVEKLEKDHIIIPTIIMSGLPEKAQEDVQNLQSVFQTIAKPFQLNDIRQLLKHILD</sequence>
<organism evidence="4 5">
    <name type="scientific">Gracilibacillus thailandensis</name>
    <dbReference type="NCBI Taxonomy" id="563735"/>
    <lineage>
        <taxon>Bacteria</taxon>
        <taxon>Bacillati</taxon>
        <taxon>Bacillota</taxon>
        <taxon>Bacilli</taxon>
        <taxon>Bacillales</taxon>
        <taxon>Bacillaceae</taxon>
        <taxon>Gracilibacillus</taxon>
    </lineage>
</organism>
<proteinExistence type="predicted"/>
<dbReference type="Gene3D" id="3.40.50.2300">
    <property type="match status" value="1"/>
</dbReference>
<evidence type="ECO:0000313" key="5">
    <source>
        <dbReference type="Proteomes" id="UP000435187"/>
    </source>
</evidence>
<accession>A0A6N7QYY0</accession>
<keyword evidence="5" id="KW-1185">Reference proteome</keyword>
<dbReference type="InterPro" id="IPR011006">
    <property type="entry name" value="CheY-like_superfamily"/>
</dbReference>